<dbReference type="Proteomes" id="UP001487740">
    <property type="component" value="Unassembled WGS sequence"/>
</dbReference>
<feature type="compositionally biased region" description="Low complexity" evidence="4">
    <location>
        <begin position="641"/>
        <end position="653"/>
    </location>
</feature>
<dbReference type="Gene3D" id="3.40.50.1820">
    <property type="entry name" value="alpha/beta hydrolase"/>
    <property type="match status" value="1"/>
</dbReference>
<evidence type="ECO:0000256" key="6">
    <source>
        <dbReference type="SAM" id="SignalP"/>
    </source>
</evidence>
<keyword evidence="2 6" id="KW-0732">Signal</keyword>
<feature type="region of interest" description="Disordered" evidence="4">
    <location>
        <begin position="724"/>
        <end position="743"/>
    </location>
</feature>
<evidence type="ECO:0000256" key="1">
    <source>
        <dbReference type="ARBA" id="ARBA00005964"/>
    </source>
</evidence>
<name>A0AAW0SZW2_SCYPA</name>
<dbReference type="EMBL" id="JARAKH010000041">
    <property type="protein sequence ID" value="KAK8380960.1"/>
    <property type="molecule type" value="Genomic_DNA"/>
</dbReference>
<feature type="domain" description="Carboxylesterase type B" evidence="7">
    <location>
        <begin position="32"/>
        <end position="588"/>
    </location>
</feature>
<dbReference type="SUPFAM" id="SSF53474">
    <property type="entry name" value="alpha/beta-Hydrolases"/>
    <property type="match status" value="1"/>
</dbReference>
<comment type="caution">
    <text evidence="8">The sequence shown here is derived from an EMBL/GenBank/DDBJ whole genome shotgun (WGS) entry which is preliminary data.</text>
</comment>
<dbReference type="AlphaFoldDB" id="A0AAW0SZW2"/>
<feature type="transmembrane region" description="Helical" evidence="5">
    <location>
        <begin position="690"/>
        <end position="714"/>
    </location>
</feature>
<reference evidence="8 9" key="1">
    <citation type="submission" date="2023-03" db="EMBL/GenBank/DDBJ databases">
        <title>High-quality genome of Scylla paramamosain provides insights in environmental adaptation.</title>
        <authorList>
            <person name="Zhang L."/>
        </authorList>
    </citation>
    <scope>NUCLEOTIDE SEQUENCE [LARGE SCALE GENOMIC DNA]</scope>
    <source>
        <strain evidence="8">LZ_2023a</strain>
        <tissue evidence="8">Muscle</tissue>
    </source>
</reference>
<keyword evidence="5" id="KW-0812">Transmembrane</keyword>
<feature type="compositionally biased region" description="Polar residues" evidence="4">
    <location>
        <begin position="822"/>
        <end position="841"/>
    </location>
</feature>
<dbReference type="Pfam" id="PF00135">
    <property type="entry name" value="COesterase"/>
    <property type="match status" value="1"/>
</dbReference>
<dbReference type="InterPro" id="IPR002018">
    <property type="entry name" value="CarbesteraseB"/>
</dbReference>
<evidence type="ECO:0000313" key="9">
    <source>
        <dbReference type="Proteomes" id="UP001487740"/>
    </source>
</evidence>
<dbReference type="InterPro" id="IPR051093">
    <property type="entry name" value="Neuroligin/BSAL"/>
</dbReference>
<comment type="similarity">
    <text evidence="1">Belongs to the type-B carboxylesterase/lipase family.</text>
</comment>
<keyword evidence="3" id="KW-0325">Glycoprotein</keyword>
<protein>
    <recommendedName>
        <fullName evidence="7">Carboxylesterase type B domain-containing protein</fullName>
    </recommendedName>
</protein>
<evidence type="ECO:0000259" key="7">
    <source>
        <dbReference type="Pfam" id="PF00135"/>
    </source>
</evidence>
<evidence type="ECO:0000313" key="8">
    <source>
        <dbReference type="EMBL" id="KAK8380960.1"/>
    </source>
</evidence>
<dbReference type="PANTHER" id="PTHR43903">
    <property type="entry name" value="NEUROLIGIN"/>
    <property type="match status" value="1"/>
</dbReference>
<sequence>MRSRVAPCRAWAACSLMLFLAGLNSSEQIEKTSTISTKYGQLRGFYRPVAGYGLRVATYLGVPYATPPVGANRFSPTRTLSQWVGVHEALNFGPACPQRLPDTSNETAALTHMSRGRLQTLKRNLPALKRQSEDCLYLNLYVPDEGSTPAAYPVVVYVHGESYQWGSSSLYDGSVLAALGKVIVVTINYRLGILGFFNPNVDPVGRATVANYGLMDQLAALHWVQENIVRFGGDPGHVTVMGHGTGAACLNFLVISPAAAGAGLFKRAILMSGSALSPWASVQEPVYYAVQAARQLGCSVPDDLYRHYEALLHCLRDKPFEQILQVELETPQFLSSIGPSIDGVTIRHDWKQQHAKMGQEGRTPVDLLMGVTATDVLEVFSDAEIQHGFEADHRDRLLRTFVTNNYKYHLQEIVLAITAEYTDWARPVQHPVNIRDLTAEALHDASFVTPVTVSANQLHNPSRSSFFYVLDFRPAKPDPVRGPTLPLNELVYVFGAPLGSLGPLSAGLNFTNTEVTLSEAVITMWTNFIKTGNPNESGTGEVWGMARDRQRYKTHNWTDYDPVHKRYLDLGTRGRVRDHYRADRVALWSWLVPGLEQVGSRYGPDSPFHRLPNYLQPDTFSGPTRPTNLSSNFLPPPTTPAPTTSEPPTSTHTTLLPTERVIVNISSVTGPLENPNAKANAQGGFPYTTALSLTVAIGCSLLILNLLVFAAVYYRRDSSRQAFSKASHDGSSDSGNEVQLHPACEPCKPISPSHYGTLRSSATLRSSLATSFEGDAQHEWPPDYNTSCQSGEDTSLCAPSSQCLMSASGQPHNGTAARRSGQRQNLSTYNPHVDTQLSPSYSHEDTPDLHV</sequence>
<feature type="chain" id="PRO_5043743584" description="Carboxylesterase type B domain-containing protein" evidence="6">
    <location>
        <begin position="27"/>
        <end position="851"/>
    </location>
</feature>
<dbReference type="InterPro" id="IPR019819">
    <property type="entry name" value="Carboxylesterase_B_CS"/>
</dbReference>
<evidence type="ECO:0000256" key="5">
    <source>
        <dbReference type="SAM" id="Phobius"/>
    </source>
</evidence>
<proteinExistence type="inferred from homology"/>
<evidence type="ECO:0000256" key="3">
    <source>
        <dbReference type="ARBA" id="ARBA00023180"/>
    </source>
</evidence>
<feature type="compositionally biased region" description="Basic and acidic residues" evidence="4">
    <location>
        <begin position="842"/>
        <end position="851"/>
    </location>
</feature>
<dbReference type="InterPro" id="IPR029058">
    <property type="entry name" value="AB_hydrolase_fold"/>
</dbReference>
<keyword evidence="5" id="KW-0472">Membrane</keyword>
<organism evidence="8 9">
    <name type="scientific">Scylla paramamosain</name>
    <name type="common">Mud crab</name>
    <dbReference type="NCBI Taxonomy" id="85552"/>
    <lineage>
        <taxon>Eukaryota</taxon>
        <taxon>Metazoa</taxon>
        <taxon>Ecdysozoa</taxon>
        <taxon>Arthropoda</taxon>
        <taxon>Crustacea</taxon>
        <taxon>Multicrustacea</taxon>
        <taxon>Malacostraca</taxon>
        <taxon>Eumalacostraca</taxon>
        <taxon>Eucarida</taxon>
        <taxon>Decapoda</taxon>
        <taxon>Pleocyemata</taxon>
        <taxon>Brachyura</taxon>
        <taxon>Eubrachyura</taxon>
        <taxon>Portunoidea</taxon>
        <taxon>Portunidae</taxon>
        <taxon>Portuninae</taxon>
        <taxon>Scylla</taxon>
    </lineage>
</organism>
<feature type="region of interest" description="Disordered" evidence="4">
    <location>
        <begin position="616"/>
        <end position="653"/>
    </location>
</feature>
<keyword evidence="9" id="KW-1185">Reference proteome</keyword>
<feature type="signal peptide" evidence="6">
    <location>
        <begin position="1"/>
        <end position="26"/>
    </location>
</feature>
<accession>A0AAW0SZW2</accession>
<keyword evidence="5" id="KW-1133">Transmembrane helix</keyword>
<evidence type="ECO:0000256" key="2">
    <source>
        <dbReference type="ARBA" id="ARBA00022729"/>
    </source>
</evidence>
<dbReference type="PROSITE" id="PS00941">
    <property type="entry name" value="CARBOXYLESTERASE_B_2"/>
    <property type="match status" value="1"/>
</dbReference>
<gene>
    <name evidence="8" type="ORF">O3P69_008105</name>
</gene>
<feature type="compositionally biased region" description="Polar residues" evidence="4">
    <location>
        <begin position="616"/>
        <end position="633"/>
    </location>
</feature>
<feature type="region of interest" description="Disordered" evidence="4">
    <location>
        <begin position="807"/>
        <end position="851"/>
    </location>
</feature>
<evidence type="ECO:0000256" key="4">
    <source>
        <dbReference type="SAM" id="MobiDB-lite"/>
    </source>
</evidence>